<evidence type="ECO:0000313" key="2">
    <source>
        <dbReference type="Proteomes" id="UP000035016"/>
    </source>
</evidence>
<dbReference type="KEGG" id="sle:sle_01380"/>
<dbReference type="EMBL" id="LN831790">
    <property type="protein sequence ID" value="CQR59600.1"/>
    <property type="molecule type" value="Genomic_DNA"/>
</dbReference>
<dbReference type="AlphaFoldDB" id="A0A0F7VLH5"/>
<gene>
    <name evidence="1" type="primary">sle_01380</name>
</gene>
<evidence type="ECO:0000313" key="1">
    <source>
        <dbReference type="EMBL" id="CQR59600.1"/>
    </source>
</evidence>
<sequence length="176" mass="19381">MAEVSAEEQIRSKDLTLAAFRDFQNGIRPAGPGARDLIAHFESVDDKLRELQASFPGIRPGDEEVIQLLARRAKTLHLGIANYCWFADPSRALCLLLAGTPNADKPLVGMCDSARCPQATHHSRHRPVWASSAENKKVFIGKIGRGQKDEKTRLQKELDRDLRVLAEIDAATGTVA</sequence>
<protein>
    <submittedName>
        <fullName evidence="1">Uncharacterized protein</fullName>
    </submittedName>
</protein>
<name>A0A0F7VLH5_STRLW</name>
<organism evidence="1 2">
    <name type="scientific">Streptomyces leeuwenhoekii</name>
    <dbReference type="NCBI Taxonomy" id="1437453"/>
    <lineage>
        <taxon>Bacteria</taxon>
        <taxon>Bacillati</taxon>
        <taxon>Actinomycetota</taxon>
        <taxon>Actinomycetes</taxon>
        <taxon>Kitasatosporales</taxon>
        <taxon>Streptomycetaceae</taxon>
        <taxon>Streptomyces</taxon>
    </lineage>
</organism>
<dbReference type="Proteomes" id="UP000035016">
    <property type="component" value="Chromosome Chromosome"/>
</dbReference>
<proteinExistence type="predicted"/>
<reference evidence="1 2" key="1">
    <citation type="submission" date="2015-02" db="EMBL/GenBank/DDBJ databases">
        <authorList>
            <person name="Gomez-Escribano P.J."/>
        </authorList>
    </citation>
    <scope>NUCLEOTIDE SEQUENCE [LARGE SCALE GENOMIC DNA]</scope>
    <source>
        <strain evidence="2">C34 (DSM 42122 / NRRL B-24963)</strain>
    </source>
</reference>
<dbReference type="RefSeq" id="WP_029381464.1">
    <property type="nucleotide sequence ID" value="NZ_AZSD01000044.1"/>
</dbReference>
<accession>A0A0F7VLH5</accession>